<gene>
    <name evidence="2" type="ORF">CHUV0807_1422</name>
</gene>
<dbReference type="InterPro" id="IPR044992">
    <property type="entry name" value="ChyE-like"/>
</dbReference>
<dbReference type="EMBL" id="FKLO01000049">
    <property type="protein sequence ID" value="SAM65891.1"/>
    <property type="molecule type" value="Genomic_DNA"/>
</dbReference>
<dbReference type="PANTHER" id="PTHR42695:SF5">
    <property type="entry name" value="GLUTAMINE AMIDOTRANSFERASE YLR126C-RELATED"/>
    <property type="match status" value="1"/>
</dbReference>
<protein>
    <submittedName>
        <fullName evidence="2">GMP synthase</fullName>
        <ecNumber evidence="2">6.3.5.2</ecNumber>
    </submittedName>
</protein>
<dbReference type="GO" id="GO:0005829">
    <property type="term" value="C:cytosol"/>
    <property type="evidence" value="ECO:0007669"/>
    <property type="project" value="TreeGrafter"/>
</dbReference>
<dbReference type="PROSITE" id="PS51273">
    <property type="entry name" value="GATASE_TYPE_1"/>
    <property type="match status" value="1"/>
</dbReference>
<name>A0A1C3H4X0_9GAMM</name>
<dbReference type="EC" id="6.3.5.2" evidence="2"/>
<sequence>MPTKPIPITILRLGAPSAETCARLGGYEDWIAQNLTTATRSIDIIGGEAPPTHADCRGVILTGSVHMVGERLPWSEALRPWLQEAVARELPVFAICYGHQLLADALGGIVGANPNGAEIGNITLNRLPACDDDPLFAPLPATFSANAWHSESVLQLPPGAVPLVANAHDPHHAYRLGKNAWGVQFHPEFAQEGMRAGIAQNRAHIADADALIAAVPAAQPHATALLQRFAQLALGA</sequence>
<dbReference type="CDD" id="cd01741">
    <property type="entry name" value="GATase1_1"/>
    <property type="match status" value="1"/>
</dbReference>
<dbReference type="Gene3D" id="3.40.50.880">
    <property type="match status" value="1"/>
</dbReference>
<dbReference type="Pfam" id="PF00117">
    <property type="entry name" value="GATase"/>
    <property type="match status" value="1"/>
</dbReference>
<accession>A0A1C3H4X0</accession>
<evidence type="ECO:0000259" key="1">
    <source>
        <dbReference type="Pfam" id="PF00117"/>
    </source>
</evidence>
<dbReference type="RefSeq" id="WP_079540775.1">
    <property type="nucleotide sequence ID" value="NZ_FKLO01000049.1"/>
</dbReference>
<reference evidence="3" key="1">
    <citation type="submission" date="2016-04" db="EMBL/GenBank/DDBJ databases">
        <authorList>
            <person name="Tagini F."/>
        </authorList>
    </citation>
    <scope>NUCLEOTIDE SEQUENCE [LARGE SCALE GENOMIC DNA]</scope>
    <source>
        <strain evidence="3">CHUV0807</strain>
    </source>
</reference>
<keyword evidence="2" id="KW-0436">Ligase</keyword>
<dbReference type="Proteomes" id="UP000190837">
    <property type="component" value="Unassembled WGS sequence"/>
</dbReference>
<dbReference type="NCBIfam" id="NF006562">
    <property type="entry name" value="PRK09065.1"/>
    <property type="match status" value="1"/>
</dbReference>
<organism evidence="2 3">
    <name type="scientific">Cardiobacterium hominis</name>
    <dbReference type="NCBI Taxonomy" id="2718"/>
    <lineage>
        <taxon>Bacteria</taxon>
        <taxon>Pseudomonadati</taxon>
        <taxon>Pseudomonadota</taxon>
        <taxon>Gammaproteobacteria</taxon>
        <taxon>Cardiobacteriales</taxon>
        <taxon>Cardiobacteriaceae</taxon>
        <taxon>Cardiobacterium</taxon>
    </lineage>
</organism>
<dbReference type="SUPFAM" id="SSF52317">
    <property type="entry name" value="Class I glutamine amidotransferase-like"/>
    <property type="match status" value="1"/>
</dbReference>
<dbReference type="InterPro" id="IPR017926">
    <property type="entry name" value="GATASE"/>
</dbReference>
<dbReference type="InterPro" id="IPR029062">
    <property type="entry name" value="Class_I_gatase-like"/>
</dbReference>
<dbReference type="GO" id="GO:0003922">
    <property type="term" value="F:GMP synthase (glutamine-hydrolyzing) activity"/>
    <property type="evidence" value="ECO:0007669"/>
    <property type="project" value="UniProtKB-EC"/>
</dbReference>
<dbReference type="PANTHER" id="PTHR42695">
    <property type="entry name" value="GLUTAMINE AMIDOTRANSFERASE YLR126C-RELATED"/>
    <property type="match status" value="1"/>
</dbReference>
<feature type="domain" description="Glutamine amidotransferase" evidence="1">
    <location>
        <begin position="27"/>
        <end position="202"/>
    </location>
</feature>
<dbReference type="AlphaFoldDB" id="A0A1C3H4X0"/>
<evidence type="ECO:0000313" key="2">
    <source>
        <dbReference type="EMBL" id="SAM65891.1"/>
    </source>
</evidence>
<proteinExistence type="predicted"/>
<evidence type="ECO:0000313" key="3">
    <source>
        <dbReference type="Proteomes" id="UP000190837"/>
    </source>
</evidence>